<evidence type="ECO:0000256" key="1">
    <source>
        <dbReference type="SAM" id="MobiDB-lite"/>
    </source>
</evidence>
<proteinExistence type="predicted"/>
<gene>
    <name evidence="2" type="ORF">HPB52_013499</name>
</gene>
<dbReference type="Proteomes" id="UP000821837">
    <property type="component" value="Unassembled WGS sequence"/>
</dbReference>
<sequence>MISFCCDATSAFSAIASLFSVAAAASRLFCLFPVERLRVYSFSLVMASPIPPPLFLSTPGDPPIPWADWKLIFEAYVDAIGNDARKPERRKALLLNALGYAGLKLYHTLSSVNASETPASSDVFQSALALFDDHFKDASCDYVARLRFQERRQLPGEPVVDFIASLRSLAASCGFGARENDMIRQQLFIGVASQNVRCRLLQKGSSISLSEALSIAREDELVPTFCCGGAMAPVLCFTGRANMAALLLRLGAVVNMAARLHSPFVAVNMAAPPLRGVEEAVKMAAQILLFKGNRALLFFEIQNNSSGTKWDDACYTVFGSNAISFVDCVDHSCFTVFQSHGFCTVHRVTAFGFNDIIFVDAGSTCECVCFASGGVPCACACASVPFRCASAGRACGCAGARASVQFADASASQGCPTGTSTSACGTLPSPGGEELPSACDRGAESPPSTHQRRRTKRKRRKPRRYEDYVQ</sequence>
<feature type="region of interest" description="Disordered" evidence="1">
    <location>
        <begin position="424"/>
        <end position="470"/>
    </location>
</feature>
<evidence type="ECO:0000313" key="3">
    <source>
        <dbReference type="Proteomes" id="UP000821837"/>
    </source>
</evidence>
<feature type="compositionally biased region" description="Basic residues" evidence="1">
    <location>
        <begin position="450"/>
        <end position="463"/>
    </location>
</feature>
<organism evidence="2 3">
    <name type="scientific">Rhipicephalus sanguineus</name>
    <name type="common">Brown dog tick</name>
    <name type="synonym">Ixodes sanguineus</name>
    <dbReference type="NCBI Taxonomy" id="34632"/>
    <lineage>
        <taxon>Eukaryota</taxon>
        <taxon>Metazoa</taxon>
        <taxon>Ecdysozoa</taxon>
        <taxon>Arthropoda</taxon>
        <taxon>Chelicerata</taxon>
        <taxon>Arachnida</taxon>
        <taxon>Acari</taxon>
        <taxon>Parasitiformes</taxon>
        <taxon>Ixodida</taxon>
        <taxon>Ixodoidea</taxon>
        <taxon>Ixodidae</taxon>
        <taxon>Rhipicephalinae</taxon>
        <taxon>Rhipicephalus</taxon>
        <taxon>Rhipicephalus</taxon>
    </lineage>
</organism>
<comment type="caution">
    <text evidence="2">The sequence shown here is derived from an EMBL/GenBank/DDBJ whole genome shotgun (WGS) entry which is preliminary data.</text>
</comment>
<dbReference type="PANTHER" id="PTHR33198:SF20">
    <property type="entry name" value="RETROTRANSPOSON GAG DOMAIN-CONTAINING PROTEIN"/>
    <property type="match status" value="1"/>
</dbReference>
<protein>
    <recommendedName>
        <fullName evidence="4">Tick transposon</fullName>
    </recommendedName>
</protein>
<keyword evidence="3" id="KW-1185">Reference proteome</keyword>
<dbReference type="PANTHER" id="PTHR33198">
    <property type="entry name" value="ANK_REP_REGION DOMAIN-CONTAINING PROTEIN-RELATED"/>
    <property type="match status" value="1"/>
</dbReference>
<dbReference type="AlphaFoldDB" id="A0A9D4SYY7"/>
<reference evidence="2" key="2">
    <citation type="submission" date="2021-09" db="EMBL/GenBank/DDBJ databases">
        <authorList>
            <person name="Jia N."/>
            <person name="Wang J."/>
            <person name="Shi W."/>
            <person name="Du L."/>
            <person name="Sun Y."/>
            <person name="Zhan W."/>
            <person name="Jiang J."/>
            <person name="Wang Q."/>
            <person name="Zhang B."/>
            <person name="Ji P."/>
            <person name="Sakyi L.B."/>
            <person name="Cui X."/>
            <person name="Yuan T."/>
            <person name="Jiang B."/>
            <person name="Yang W."/>
            <person name="Lam T.T.-Y."/>
            <person name="Chang Q."/>
            <person name="Ding S."/>
            <person name="Wang X."/>
            <person name="Zhu J."/>
            <person name="Ruan X."/>
            <person name="Zhao L."/>
            <person name="Wei J."/>
            <person name="Que T."/>
            <person name="Du C."/>
            <person name="Cheng J."/>
            <person name="Dai P."/>
            <person name="Han X."/>
            <person name="Huang E."/>
            <person name="Gao Y."/>
            <person name="Liu J."/>
            <person name="Shao H."/>
            <person name="Ye R."/>
            <person name="Li L."/>
            <person name="Wei W."/>
            <person name="Wang X."/>
            <person name="Wang C."/>
            <person name="Huo Q."/>
            <person name="Li W."/>
            <person name="Guo W."/>
            <person name="Chen H."/>
            <person name="Chen S."/>
            <person name="Zhou L."/>
            <person name="Zhou L."/>
            <person name="Ni X."/>
            <person name="Tian J."/>
            <person name="Zhou Y."/>
            <person name="Sheng Y."/>
            <person name="Liu T."/>
            <person name="Pan Y."/>
            <person name="Xia L."/>
            <person name="Li J."/>
            <person name="Zhao F."/>
            <person name="Cao W."/>
        </authorList>
    </citation>
    <scope>NUCLEOTIDE SEQUENCE</scope>
    <source>
        <strain evidence="2">Rsan-2018</strain>
        <tissue evidence="2">Larvae</tissue>
    </source>
</reference>
<accession>A0A9D4SYY7</accession>
<evidence type="ECO:0008006" key="4">
    <source>
        <dbReference type="Google" id="ProtNLM"/>
    </source>
</evidence>
<evidence type="ECO:0000313" key="2">
    <source>
        <dbReference type="EMBL" id="KAH7956899.1"/>
    </source>
</evidence>
<dbReference type="VEuPathDB" id="VectorBase:RSAN_046885"/>
<name>A0A9D4SYY7_RHISA</name>
<dbReference type="EMBL" id="JABSTV010001250">
    <property type="protein sequence ID" value="KAH7956899.1"/>
    <property type="molecule type" value="Genomic_DNA"/>
</dbReference>
<reference evidence="2" key="1">
    <citation type="journal article" date="2020" name="Cell">
        <title>Large-Scale Comparative Analyses of Tick Genomes Elucidate Their Genetic Diversity and Vector Capacities.</title>
        <authorList>
            <consortium name="Tick Genome and Microbiome Consortium (TIGMIC)"/>
            <person name="Jia N."/>
            <person name="Wang J."/>
            <person name="Shi W."/>
            <person name="Du L."/>
            <person name="Sun Y."/>
            <person name="Zhan W."/>
            <person name="Jiang J.F."/>
            <person name="Wang Q."/>
            <person name="Zhang B."/>
            <person name="Ji P."/>
            <person name="Bell-Sakyi L."/>
            <person name="Cui X.M."/>
            <person name="Yuan T.T."/>
            <person name="Jiang B.G."/>
            <person name="Yang W.F."/>
            <person name="Lam T.T."/>
            <person name="Chang Q.C."/>
            <person name="Ding S.J."/>
            <person name="Wang X.J."/>
            <person name="Zhu J.G."/>
            <person name="Ruan X.D."/>
            <person name="Zhao L."/>
            <person name="Wei J.T."/>
            <person name="Ye R.Z."/>
            <person name="Que T.C."/>
            <person name="Du C.H."/>
            <person name="Zhou Y.H."/>
            <person name="Cheng J.X."/>
            <person name="Dai P.F."/>
            <person name="Guo W.B."/>
            <person name="Han X.H."/>
            <person name="Huang E.J."/>
            <person name="Li L.F."/>
            <person name="Wei W."/>
            <person name="Gao Y.C."/>
            <person name="Liu J.Z."/>
            <person name="Shao H.Z."/>
            <person name="Wang X."/>
            <person name="Wang C.C."/>
            <person name="Yang T.C."/>
            <person name="Huo Q.B."/>
            <person name="Li W."/>
            <person name="Chen H.Y."/>
            <person name="Chen S.E."/>
            <person name="Zhou L.G."/>
            <person name="Ni X.B."/>
            <person name="Tian J.H."/>
            <person name="Sheng Y."/>
            <person name="Liu T."/>
            <person name="Pan Y.S."/>
            <person name="Xia L.Y."/>
            <person name="Li J."/>
            <person name="Zhao F."/>
            <person name="Cao W.C."/>
        </authorList>
    </citation>
    <scope>NUCLEOTIDE SEQUENCE</scope>
    <source>
        <strain evidence="2">Rsan-2018</strain>
    </source>
</reference>